<accession>A0A183KGY6</accession>
<evidence type="ECO:0000313" key="2">
    <source>
        <dbReference type="Proteomes" id="UP000279833"/>
    </source>
</evidence>
<organism evidence="3">
    <name type="scientific">Schistosoma curassoni</name>
    <dbReference type="NCBI Taxonomy" id="6186"/>
    <lineage>
        <taxon>Eukaryota</taxon>
        <taxon>Metazoa</taxon>
        <taxon>Spiralia</taxon>
        <taxon>Lophotrochozoa</taxon>
        <taxon>Platyhelminthes</taxon>
        <taxon>Trematoda</taxon>
        <taxon>Digenea</taxon>
        <taxon>Strigeidida</taxon>
        <taxon>Schistosomatoidea</taxon>
        <taxon>Schistosomatidae</taxon>
        <taxon>Schistosoma</taxon>
    </lineage>
</organism>
<gene>
    <name evidence="1" type="ORF">SCUD_LOCUS14285</name>
</gene>
<dbReference type="WBParaSite" id="SCUD_0001428801-mRNA-1">
    <property type="protein sequence ID" value="SCUD_0001428801-mRNA-1"/>
    <property type="gene ID" value="SCUD_0001428801"/>
</dbReference>
<reference evidence="1 2" key="2">
    <citation type="submission" date="2018-11" db="EMBL/GenBank/DDBJ databases">
        <authorList>
            <consortium name="Pathogen Informatics"/>
        </authorList>
    </citation>
    <scope>NUCLEOTIDE SEQUENCE [LARGE SCALE GENOMIC DNA]</scope>
    <source>
        <strain evidence="1">Dakar</strain>
        <strain evidence="2">Dakar, Senegal</strain>
    </source>
</reference>
<protein>
    <submittedName>
        <fullName evidence="3">Cytochrome c oxidase subunit 1</fullName>
    </submittedName>
</protein>
<name>A0A183KGY6_9TREM</name>
<dbReference type="EMBL" id="UZAK01036573">
    <property type="protein sequence ID" value="VDP55945.1"/>
    <property type="molecule type" value="Genomic_DNA"/>
</dbReference>
<dbReference type="AlphaFoldDB" id="A0A183KGY6"/>
<sequence>MGIDSPRTGAPSIISYFPTVSVSVKAVGPAPMVSRFNICISMFFILTLTSRKYILPIMTSCKWYFDLLYSNSMCKLSSIPTSIWILSLDSEHLIVECTMSSCSFVISAILF</sequence>
<dbReference type="Proteomes" id="UP000279833">
    <property type="component" value="Unassembled WGS sequence"/>
</dbReference>
<keyword evidence="2" id="KW-1185">Reference proteome</keyword>
<reference evidence="3" key="1">
    <citation type="submission" date="2016-06" db="UniProtKB">
        <authorList>
            <consortium name="WormBaseParasite"/>
        </authorList>
    </citation>
    <scope>IDENTIFICATION</scope>
</reference>
<evidence type="ECO:0000313" key="3">
    <source>
        <dbReference type="WBParaSite" id="SCUD_0001428801-mRNA-1"/>
    </source>
</evidence>
<evidence type="ECO:0000313" key="1">
    <source>
        <dbReference type="EMBL" id="VDP55945.1"/>
    </source>
</evidence>
<proteinExistence type="predicted"/>